<dbReference type="EMBL" id="HACA01026054">
    <property type="protein sequence ID" value="CDW43415.1"/>
    <property type="molecule type" value="Transcribed_RNA"/>
</dbReference>
<keyword evidence="1" id="KW-1133">Transmembrane helix</keyword>
<keyword evidence="1" id="KW-0812">Transmembrane</keyword>
<protein>
    <submittedName>
        <fullName evidence="2">Uncharacterized protein</fullName>
    </submittedName>
</protein>
<keyword evidence="1" id="KW-0472">Membrane</keyword>
<reference evidence="2" key="1">
    <citation type="submission" date="2014-05" db="EMBL/GenBank/DDBJ databases">
        <authorList>
            <person name="Chronopoulou M."/>
        </authorList>
    </citation>
    <scope>NUCLEOTIDE SEQUENCE</scope>
    <source>
        <tissue evidence="2">Whole organism</tissue>
    </source>
</reference>
<organism evidence="2">
    <name type="scientific">Lepeophtheirus salmonis</name>
    <name type="common">Salmon louse</name>
    <name type="synonym">Caligus salmonis</name>
    <dbReference type="NCBI Taxonomy" id="72036"/>
    <lineage>
        <taxon>Eukaryota</taxon>
        <taxon>Metazoa</taxon>
        <taxon>Ecdysozoa</taxon>
        <taxon>Arthropoda</taxon>
        <taxon>Crustacea</taxon>
        <taxon>Multicrustacea</taxon>
        <taxon>Hexanauplia</taxon>
        <taxon>Copepoda</taxon>
        <taxon>Siphonostomatoida</taxon>
        <taxon>Caligidae</taxon>
        <taxon>Lepeophtheirus</taxon>
    </lineage>
</organism>
<evidence type="ECO:0000313" key="2">
    <source>
        <dbReference type="EMBL" id="CDW43415.1"/>
    </source>
</evidence>
<feature type="non-terminal residue" evidence="2">
    <location>
        <position position="1"/>
    </location>
</feature>
<feature type="transmembrane region" description="Helical" evidence="1">
    <location>
        <begin position="17"/>
        <end position="37"/>
    </location>
</feature>
<evidence type="ECO:0000256" key="1">
    <source>
        <dbReference type="SAM" id="Phobius"/>
    </source>
</evidence>
<accession>A0A0K2UZD1</accession>
<sequence length="61" mass="7098">NIKTCWATSFTRSYPNAALALHTLYLISRLILLKLFLSKFSQDVKRRSFTITEYEINLSSL</sequence>
<dbReference type="AlphaFoldDB" id="A0A0K2UZD1"/>
<proteinExistence type="predicted"/>
<name>A0A0K2UZD1_LEPSM</name>